<accession>A0A8R1YDD7</accession>
<evidence type="ECO:0000256" key="2">
    <source>
        <dbReference type="SAM" id="SignalP"/>
    </source>
</evidence>
<proteinExistence type="predicted"/>
<keyword evidence="4" id="KW-1185">Reference proteome</keyword>
<reference evidence="3" key="2">
    <citation type="submission" date="2022-06" db="UniProtKB">
        <authorList>
            <consortium name="EnsemblMetazoa"/>
        </authorList>
    </citation>
    <scope>IDENTIFICATION</scope>
    <source>
        <strain evidence="3">PS312</strain>
    </source>
</reference>
<feature type="compositionally biased region" description="Low complexity" evidence="1">
    <location>
        <begin position="345"/>
        <end position="362"/>
    </location>
</feature>
<keyword evidence="2" id="KW-0732">Signal</keyword>
<feature type="compositionally biased region" description="Pro residues" evidence="1">
    <location>
        <begin position="363"/>
        <end position="375"/>
    </location>
</feature>
<organism evidence="3 4">
    <name type="scientific">Pristionchus pacificus</name>
    <name type="common">Parasitic nematode worm</name>
    <dbReference type="NCBI Taxonomy" id="54126"/>
    <lineage>
        <taxon>Eukaryota</taxon>
        <taxon>Metazoa</taxon>
        <taxon>Ecdysozoa</taxon>
        <taxon>Nematoda</taxon>
        <taxon>Chromadorea</taxon>
        <taxon>Rhabditida</taxon>
        <taxon>Rhabditina</taxon>
        <taxon>Diplogasteromorpha</taxon>
        <taxon>Diplogasteroidea</taxon>
        <taxon>Neodiplogasteridae</taxon>
        <taxon>Pristionchus</taxon>
    </lineage>
</organism>
<feature type="chain" id="PRO_5043893145" evidence="2">
    <location>
        <begin position="20"/>
        <end position="609"/>
    </location>
</feature>
<feature type="region of interest" description="Disordered" evidence="1">
    <location>
        <begin position="324"/>
        <end position="404"/>
    </location>
</feature>
<dbReference type="Proteomes" id="UP000005239">
    <property type="component" value="Unassembled WGS sequence"/>
</dbReference>
<name>A0A2A6BAT4_PRIPA</name>
<accession>A0A2A6BAT4</accession>
<feature type="signal peptide" evidence="2">
    <location>
        <begin position="1"/>
        <end position="19"/>
    </location>
</feature>
<reference evidence="4" key="1">
    <citation type="journal article" date="2008" name="Nat. Genet.">
        <title>The Pristionchus pacificus genome provides a unique perspective on nematode lifestyle and parasitism.</title>
        <authorList>
            <person name="Dieterich C."/>
            <person name="Clifton S.W."/>
            <person name="Schuster L.N."/>
            <person name="Chinwalla A."/>
            <person name="Delehaunty K."/>
            <person name="Dinkelacker I."/>
            <person name="Fulton L."/>
            <person name="Fulton R."/>
            <person name="Godfrey J."/>
            <person name="Minx P."/>
            <person name="Mitreva M."/>
            <person name="Roeseler W."/>
            <person name="Tian H."/>
            <person name="Witte H."/>
            <person name="Yang S.P."/>
            <person name="Wilson R.K."/>
            <person name="Sommer R.J."/>
        </authorList>
    </citation>
    <scope>NUCLEOTIDE SEQUENCE [LARGE SCALE GENOMIC DNA]</scope>
    <source>
        <strain evidence="4">PS312</strain>
    </source>
</reference>
<evidence type="ECO:0000256" key="1">
    <source>
        <dbReference type="SAM" id="MobiDB-lite"/>
    </source>
</evidence>
<feature type="region of interest" description="Disordered" evidence="1">
    <location>
        <begin position="427"/>
        <end position="450"/>
    </location>
</feature>
<protein>
    <submittedName>
        <fullName evidence="3">Uncharacterized protein</fullName>
    </submittedName>
</protein>
<sequence length="609" mass="67437">MNQPVVLLFVLFAVREIRSCMYCGPRPFSSILPPLEPLPNNNFGFRPYIPPIRPFIPPLPPLPQTTFGFRPYIPPLPQIGSRPEPLSPFEFGHRKGCLISPSFQTLDINDDLVVNVTESIRDWRYDLISDFMQDLLAEQTIQSGFNSVESAIPPDSFILALMSLTTEQKAHITELALRGDSLTLTRIMDGIILSLPEEIQAQSIRFTRLLSDILCYSVVNDREKSLIESLLGHAADVVYADIVAARSDARMERSASTWELLIRRLNRYRRVVDPSLTAAGGSPAPYAASPLQGMPMGMANGMASPQSMQPVQHMQPVQQQYYAQPGYSMPGSNSVAPTGGFGTTPQEQQQQQLHMQQQYPQQPHQPPPSAIPPPSHFSHSPSISVPPAGPIPMSPYQQPGGGQVVNITHHTQYDSGMYNMHGLNQAAQMQHAHGDGQMDLYSNQPSSHSSPHQMNYMGAADPNLMLFTPPNTVPGEDDSFIDSLNYKPPMKAPGDVSLNGSKLVEFLVKGAVKLPQAKSHGVQLGLKPLKGEIGEMSKDDPFIKKFNYVVDAVDREAYDDAHRHLEEMLVSFPDQTRVPEGGQQERKWVGAVKLLIKELPLRHATSRNH</sequence>
<dbReference type="AlphaFoldDB" id="A0A2A6BAT4"/>
<dbReference type="EnsemblMetazoa" id="PPA15431.1">
    <property type="protein sequence ID" value="PPA15431.1"/>
    <property type="gene ID" value="WBGene00104985"/>
</dbReference>
<feature type="compositionally biased region" description="Low complexity" evidence="1">
    <location>
        <begin position="376"/>
        <end position="386"/>
    </location>
</feature>
<evidence type="ECO:0000313" key="4">
    <source>
        <dbReference type="Proteomes" id="UP000005239"/>
    </source>
</evidence>
<evidence type="ECO:0000313" key="3">
    <source>
        <dbReference type="EnsemblMetazoa" id="PPA15431.1"/>
    </source>
</evidence>
<gene>
    <name evidence="3" type="primary">WBGene00104985</name>
</gene>